<feature type="compositionally biased region" description="Basic and acidic residues" evidence="1">
    <location>
        <begin position="25"/>
        <end position="35"/>
    </location>
</feature>
<gene>
    <name evidence="2" type="ORF">PIB30_104309</name>
</gene>
<reference evidence="2 3" key="1">
    <citation type="journal article" date="2023" name="Plants (Basel)">
        <title>Bridging the Gap: Combining Genomics and Transcriptomics Approaches to Understand Stylosanthes scabra, an Orphan Legume from the Brazilian Caatinga.</title>
        <authorList>
            <person name="Ferreira-Neto J.R.C."/>
            <person name="da Silva M.D."/>
            <person name="Binneck E."/>
            <person name="de Melo N.F."/>
            <person name="da Silva R.H."/>
            <person name="de Melo A.L.T.M."/>
            <person name="Pandolfi V."/>
            <person name="Bustamante F.O."/>
            <person name="Brasileiro-Vidal A.C."/>
            <person name="Benko-Iseppon A.M."/>
        </authorList>
    </citation>
    <scope>NUCLEOTIDE SEQUENCE [LARGE SCALE GENOMIC DNA]</scope>
    <source>
        <tissue evidence="2">Leaves</tissue>
    </source>
</reference>
<dbReference type="EMBL" id="JASCZI010184814">
    <property type="protein sequence ID" value="MED6190279.1"/>
    <property type="molecule type" value="Genomic_DNA"/>
</dbReference>
<evidence type="ECO:0000313" key="2">
    <source>
        <dbReference type="EMBL" id="MED6190279.1"/>
    </source>
</evidence>
<evidence type="ECO:0000256" key="1">
    <source>
        <dbReference type="SAM" id="MobiDB-lite"/>
    </source>
</evidence>
<organism evidence="2 3">
    <name type="scientific">Stylosanthes scabra</name>
    <dbReference type="NCBI Taxonomy" id="79078"/>
    <lineage>
        <taxon>Eukaryota</taxon>
        <taxon>Viridiplantae</taxon>
        <taxon>Streptophyta</taxon>
        <taxon>Embryophyta</taxon>
        <taxon>Tracheophyta</taxon>
        <taxon>Spermatophyta</taxon>
        <taxon>Magnoliopsida</taxon>
        <taxon>eudicotyledons</taxon>
        <taxon>Gunneridae</taxon>
        <taxon>Pentapetalae</taxon>
        <taxon>rosids</taxon>
        <taxon>fabids</taxon>
        <taxon>Fabales</taxon>
        <taxon>Fabaceae</taxon>
        <taxon>Papilionoideae</taxon>
        <taxon>50 kb inversion clade</taxon>
        <taxon>dalbergioids sensu lato</taxon>
        <taxon>Dalbergieae</taxon>
        <taxon>Pterocarpus clade</taxon>
        <taxon>Stylosanthes</taxon>
    </lineage>
</organism>
<protein>
    <submittedName>
        <fullName evidence="2">Uncharacterized protein</fullName>
    </submittedName>
</protein>
<name>A0ABU6WWI1_9FABA</name>
<proteinExistence type="predicted"/>
<accession>A0ABU6WWI1</accession>
<dbReference type="Proteomes" id="UP001341840">
    <property type="component" value="Unassembled WGS sequence"/>
</dbReference>
<feature type="region of interest" description="Disordered" evidence="1">
    <location>
        <begin position="25"/>
        <end position="84"/>
    </location>
</feature>
<sequence length="115" mass="13050">METAGMNGGNKAQNCETWTEQRNCGHETAAGREPEIEQSSGTLETSKAWCKTARRSQTRAVGETETRSGRVRRPTGNGGGTWRWRSEAKWGDLRVERTTQKRRVRARREVLSEWA</sequence>
<comment type="caution">
    <text evidence="2">The sequence shown here is derived from an EMBL/GenBank/DDBJ whole genome shotgun (WGS) entry which is preliminary data.</text>
</comment>
<feature type="non-terminal residue" evidence="2">
    <location>
        <position position="115"/>
    </location>
</feature>
<keyword evidence="3" id="KW-1185">Reference proteome</keyword>
<evidence type="ECO:0000313" key="3">
    <source>
        <dbReference type="Proteomes" id="UP001341840"/>
    </source>
</evidence>